<dbReference type="GeneID" id="17301649"/>
<dbReference type="HOGENOM" id="CLU_014815_3_0_1"/>
<keyword evidence="6" id="KW-0067">ATP-binding</keyword>
<dbReference type="GO" id="GO:0006310">
    <property type="term" value="P:DNA recombination"/>
    <property type="evidence" value="ECO:0007669"/>
    <property type="project" value="UniProtKB-KW"/>
</dbReference>
<keyword evidence="14" id="KW-1185">Reference proteome</keyword>
<dbReference type="Gene3D" id="3.40.50.410">
    <property type="entry name" value="von Willebrand factor, type A domain"/>
    <property type="match status" value="1"/>
</dbReference>
<keyword evidence="8" id="KW-0233">DNA recombination</keyword>
<dbReference type="PROSITE" id="PS50234">
    <property type="entry name" value="VWFA"/>
    <property type="match status" value="1"/>
</dbReference>
<keyword evidence="2" id="KW-0547">Nucleotide-binding</keyword>
<keyword evidence="4" id="KW-0378">Hydrolase</keyword>
<reference evidence="13" key="3">
    <citation type="submission" date="2016-03" db="UniProtKB">
        <authorList>
            <consortium name="EnsemblProtists"/>
        </authorList>
    </citation>
    <scope>IDENTIFICATION</scope>
</reference>
<dbReference type="RefSeq" id="XP_005832076.1">
    <property type="nucleotide sequence ID" value="XM_005832019.1"/>
</dbReference>
<keyword evidence="5" id="KW-0347">Helicase</keyword>
<evidence type="ECO:0000256" key="3">
    <source>
        <dbReference type="ARBA" id="ARBA00022763"/>
    </source>
</evidence>
<dbReference type="InterPro" id="IPR036465">
    <property type="entry name" value="vWFA_dom_sf"/>
</dbReference>
<name>L1J989_GUITC</name>
<evidence type="ECO:0000256" key="1">
    <source>
        <dbReference type="ARBA" id="ARBA00004123"/>
    </source>
</evidence>
<proteinExistence type="predicted"/>
<dbReference type="InterPro" id="IPR002035">
    <property type="entry name" value="VWF_A"/>
</dbReference>
<dbReference type="AlphaFoldDB" id="L1J989"/>
<evidence type="ECO:0000256" key="5">
    <source>
        <dbReference type="ARBA" id="ARBA00022806"/>
    </source>
</evidence>
<dbReference type="SUPFAM" id="SSF53300">
    <property type="entry name" value="vWA-like"/>
    <property type="match status" value="1"/>
</dbReference>
<evidence type="ECO:0000259" key="11">
    <source>
        <dbReference type="PROSITE" id="PS50234"/>
    </source>
</evidence>
<protein>
    <recommendedName>
        <fullName evidence="11">VWFA domain-containing protein</fullName>
    </recommendedName>
</protein>
<keyword evidence="9" id="KW-0234">DNA repair</keyword>
<evidence type="ECO:0000313" key="14">
    <source>
        <dbReference type="Proteomes" id="UP000011087"/>
    </source>
</evidence>
<evidence type="ECO:0000256" key="6">
    <source>
        <dbReference type="ARBA" id="ARBA00022840"/>
    </source>
</evidence>
<dbReference type="Gene3D" id="2.40.290.10">
    <property type="match status" value="1"/>
</dbReference>
<evidence type="ECO:0000256" key="4">
    <source>
        <dbReference type="ARBA" id="ARBA00022801"/>
    </source>
</evidence>
<dbReference type="PANTHER" id="PTHR12604:SF2">
    <property type="entry name" value="X-RAY REPAIR CROSS-COMPLEMENTING PROTEIN 6"/>
    <property type="match status" value="1"/>
</dbReference>
<organism evidence="12">
    <name type="scientific">Guillardia theta (strain CCMP2712)</name>
    <name type="common">Cryptophyte</name>
    <dbReference type="NCBI Taxonomy" id="905079"/>
    <lineage>
        <taxon>Eukaryota</taxon>
        <taxon>Cryptophyceae</taxon>
        <taxon>Pyrenomonadales</taxon>
        <taxon>Geminigeraceae</taxon>
        <taxon>Guillardia</taxon>
    </lineage>
</organism>
<evidence type="ECO:0000313" key="13">
    <source>
        <dbReference type="EnsemblProtists" id="EKX45096"/>
    </source>
</evidence>
<evidence type="ECO:0000256" key="10">
    <source>
        <dbReference type="ARBA" id="ARBA00023242"/>
    </source>
</evidence>
<dbReference type="SUPFAM" id="SSF100939">
    <property type="entry name" value="SPOC domain-like"/>
    <property type="match status" value="1"/>
</dbReference>
<dbReference type="SMART" id="SM00559">
    <property type="entry name" value="Ku78"/>
    <property type="match status" value="1"/>
</dbReference>
<dbReference type="InterPro" id="IPR006165">
    <property type="entry name" value="Ku70"/>
</dbReference>
<dbReference type="InterPro" id="IPR027388">
    <property type="entry name" value="Ku70_bridge/pillars_dom_sf"/>
</dbReference>
<dbReference type="EMBL" id="JH993001">
    <property type="protein sequence ID" value="EKX45096.1"/>
    <property type="molecule type" value="Genomic_DNA"/>
</dbReference>
<dbReference type="Gene3D" id="1.10.720.30">
    <property type="entry name" value="SAP domain"/>
    <property type="match status" value="1"/>
</dbReference>
<dbReference type="GO" id="GO:0042162">
    <property type="term" value="F:telomeric DNA binding"/>
    <property type="evidence" value="ECO:0007669"/>
    <property type="project" value="InterPro"/>
</dbReference>
<dbReference type="Gene3D" id="4.10.970.10">
    <property type="entry name" value="Ku70, bridge and pillars"/>
    <property type="match status" value="1"/>
</dbReference>
<reference evidence="12 14" key="1">
    <citation type="journal article" date="2012" name="Nature">
        <title>Algal genomes reveal evolutionary mosaicism and the fate of nucleomorphs.</title>
        <authorList>
            <consortium name="DOE Joint Genome Institute"/>
            <person name="Curtis B.A."/>
            <person name="Tanifuji G."/>
            <person name="Burki F."/>
            <person name="Gruber A."/>
            <person name="Irimia M."/>
            <person name="Maruyama S."/>
            <person name="Arias M.C."/>
            <person name="Ball S.G."/>
            <person name="Gile G.H."/>
            <person name="Hirakawa Y."/>
            <person name="Hopkins J.F."/>
            <person name="Kuo A."/>
            <person name="Rensing S.A."/>
            <person name="Schmutz J."/>
            <person name="Symeonidi A."/>
            <person name="Elias M."/>
            <person name="Eveleigh R.J."/>
            <person name="Herman E.K."/>
            <person name="Klute M.J."/>
            <person name="Nakayama T."/>
            <person name="Obornik M."/>
            <person name="Reyes-Prieto A."/>
            <person name="Armbrust E.V."/>
            <person name="Aves S.J."/>
            <person name="Beiko R.G."/>
            <person name="Coutinho P."/>
            <person name="Dacks J.B."/>
            <person name="Durnford D.G."/>
            <person name="Fast N.M."/>
            <person name="Green B.R."/>
            <person name="Grisdale C.J."/>
            <person name="Hempel F."/>
            <person name="Henrissat B."/>
            <person name="Hoppner M.P."/>
            <person name="Ishida K."/>
            <person name="Kim E."/>
            <person name="Koreny L."/>
            <person name="Kroth P.G."/>
            <person name="Liu Y."/>
            <person name="Malik S.B."/>
            <person name="Maier U.G."/>
            <person name="McRose D."/>
            <person name="Mock T."/>
            <person name="Neilson J.A."/>
            <person name="Onodera N.T."/>
            <person name="Poole A.M."/>
            <person name="Pritham E.J."/>
            <person name="Richards T.A."/>
            <person name="Rocap G."/>
            <person name="Roy S.W."/>
            <person name="Sarai C."/>
            <person name="Schaack S."/>
            <person name="Shirato S."/>
            <person name="Slamovits C.H."/>
            <person name="Spencer D.F."/>
            <person name="Suzuki S."/>
            <person name="Worden A.Z."/>
            <person name="Zauner S."/>
            <person name="Barry K."/>
            <person name="Bell C."/>
            <person name="Bharti A.K."/>
            <person name="Crow J.A."/>
            <person name="Grimwood J."/>
            <person name="Kramer R."/>
            <person name="Lindquist E."/>
            <person name="Lucas S."/>
            <person name="Salamov A."/>
            <person name="McFadden G.I."/>
            <person name="Lane C.E."/>
            <person name="Keeling P.J."/>
            <person name="Gray M.W."/>
            <person name="Grigoriev I.V."/>
            <person name="Archibald J.M."/>
        </authorList>
    </citation>
    <scope>NUCLEOTIDE SEQUENCE</scope>
    <source>
        <strain evidence="12 14">CCMP2712</strain>
    </source>
</reference>
<dbReference type="GO" id="GO:0005524">
    <property type="term" value="F:ATP binding"/>
    <property type="evidence" value="ECO:0007669"/>
    <property type="project" value="UniProtKB-KW"/>
</dbReference>
<dbReference type="Gene3D" id="1.10.1600.10">
    <property type="match status" value="1"/>
</dbReference>
<feature type="domain" description="VWFA" evidence="11">
    <location>
        <begin position="2"/>
        <end position="175"/>
    </location>
</feature>
<dbReference type="Pfam" id="PF02735">
    <property type="entry name" value="Ku"/>
    <property type="match status" value="1"/>
</dbReference>
<sequence>MNIIFLLDCSEKMHKEMKFRDTKTGKEVSDTYFNRSLRAIFDLYRDRIRFTDRDMFGIILFNTNSNENSLQGVKVLSKLDKLNVERIKELKELLEQPQTDRKKCSSSTSGTNHLRFGLWCCMEEFQGSKKDASKEIYLLTCDSNPFPGSSKMENDCIQKAKDCLDNMTKIDVFPLRDALNGEGGSDNESGFKGVNFYRKLSVTIAVVLRSETDDRLELFFDSSPEVAEEIDYRLSERTLCELQSEIEKGISMRSFSTVNWFITSSFDGDGNLQRKPKNDLAVPVKVIHLCIASKNYKKSKEKSSRDNKDIVKTSRILSKETGEILMGSDIVRSIDVGPDRVIFTNEEVQRIRTMGLPKEIRSLGYCFMSKSLVEQRYNYKGSYFLIPNEKAGNGTTAVFHSFIEVMIKEDVASLCYIKLRENAEPKLAALLPQRASDVDDVPAGFHVVFLPFKGNIRKIPPHPQVCPDKVDEGLQNAASELVKSLNYESFPTSFENPHIVKWMTHLEAHALGTEANEKEVEEALAKIRPDEAAMGSKKIVSIVERIKSSAGETFVEGEQGPAKRVKKETTTFKVEGEDEIVLDNLKVDQLKEMCKGFGIRVTGKRKDELIQALKDHQAAA</sequence>
<dbReference type="GO" id="GO:0004386">
    <property type="term" value="F:helicase activity"/>
    <property type="evidence" value="ECO:0007669"/>
    <property type="project" value="UniProtKB-KW"/>
</dbReference>
<dbReference type="GO" id="GO:0003684">
    <property type="term" value="F:damaged DNA binding"/>
    <property type="evidence" value="ECO:0007669"/>
    <property type="project" value="InterPro"/>
</dbReference>
<reference evidence="14" key="2">
    <citation type="submission" date="2012-11" db="EMBL/GenBank/DDBJ databases">
        <authorList>
            <person name="Kuo A."/>
            <person name="Curtis B.A."/>
            <person name="Tanifuji G."/>
            <person name="Burki F."/>
            <person name="Gruber A."/>
            <person name="Irimia M."/>
            <person name="Maruyama S."/>
            <person name="Arias M.C."/>
            <person name="Ball S.G."/>
            <person name="Gile G.H."/>
            <person name="Hirakawa Y."/>
            <person name="Hopkins J.F."/>
            <person name="Rensing S.A."/>
            <person name="Schmutz J."/>
            <person name="Symeonidi A."/>
            <person name="Elias M."/>
            <person name="Eveleigh R.J."/>
            <person name="Herman E.K."/>
            <person name="Klute M.J."/>
            <person name="Nakayama T."/>
            <person name="Obornik M."/>
            <person name="Reyes-Prieto A."/>
            <person name="Armbrust E.V."/>
            <person name="Aves S.J."/>
            <person name="Beiko R.G."/>
            <person name="Coutinho P."/>
            <person name="Dacks J.B."/>
            <person name="Durnford D.G."/>
            <person name="Fast N.M."/>
            <person name="Green B.R."/>
            <person name="Grisdale C."/>
            <person name="Hempe F."/>
            <person name="Henrissat B."/>
            <person name="Hoppner M.P."/>
            <person name="Ishida K.-I."/>
            <person name="Kim E."/>
            <person name="Koreny L."/>
            <person name="Kroth P.G."/>
            <person name="Liu Y."/>
            <person name="Malik S.-B."/>
            <person name="Maier U.G."/>
            <person name="McRose D."/>
            <person name="Mock T."/>
            <person name="Neilson J.A."/>
            <person name="Onodera N.T."/>
            <person name="Poole A.M."/>
            <person name="Pritham E.J."/>
            <person name="Richards T.A."/>
            <person name="Rocap G."/>
            <person name="Roy S.W."/>
            <person name="Sarai C."/>
            <person name="Schaack S."/>
            <person name="Shirato S."/>
            <person name="Slamovits C.H."/>
            <person name="Spencer D.F."/>
            <person name="Suzuki S."/>
            <person name="Worden A.Z."/>
            <person name="Zauner S."/>
            <person name="Barry K."/>
            <person name="Bell C."/>
            <person name="Bharti A.K."/>
            <person name="Crow J.A."/>
            <person name="Grimwood J."/>
            <person name="Kramer R."/>
            <person name="Lindquist E."/>
            <person name="Lucas S."/>
            <person name="Salamov A."/>
            <person name="McFadden G.I."/>
            <person name="Lane C.E."/>
            <person name="Keeling P.J."/>
            <person name="Gray M.W."/>
            <person name="Grigoriev I.V."/>
            <person name="Archibald J.M."/>
        </authorList>
    </citation>
    <scope>NUCLEOTIDE SEQUENCE</scope>
    <source>
        <strain evidence="14">CCMP2712</strain>
    </source>
</reference>
<dbReference type="eggNOG" id="KOG2327">
    <property type="taxonomic scope" value="Eukaryota"/>
</dbReference>
<dbReference type="GO" id="GO:0003690">
    <property type="term" value="F:double-stranded DNA binding"/>
    <property type="evidence" value="ECO:0007669"/>
    <property type="project" value="TreeGrafter"/>
</dbReference>
<dbReference type="Pfam" id="PF03731">
    <property type="entry name" value="Ku_N"/>
    <property type="match status" value="1"/>
</dbReference>
<evidence type="ECO:0000256" key="9">
    <source>
        <dbReference type="ARBA" id="ARBA00023204"/>
    </source>
</evidence>
<gene>
    <name evidence="12" type="ORF">GUITHDRAFT_109142</name>
</gene>
<dbReference type="InterPro" id="IPR016194">
    <property type="entry name" value="SPOC-like_C_dom_sf"/>
</dbReference>
<accession>L1J989</accession>
<dbReference type="STRING" id="905079.L1J989"/>
<dbReference type="InterPro" id="IPR036361">
    <property type="entry name" value="SAP_dom_sf"/>
</dbReference>
<dbReference type="GO" id="GO:0043564">
    <property type="term" value="C:Ku70:Ku80 complex"/>
    <property type="evidence" value="ECO:0007669"/>
    <property type="project" value="InterPro"/>
</dbReference>
<dbReference type="EnsemblProtists" id="EKX45096">
    <property type="protein sequence ID" value="EKX45096"/>
    <property type="gene ID" value="GUITHDRAFT_109142"/>
</dbReference>
<dbReference type="PaxDb" id="55529-EKX45096"/>
<comment type="subcellular location">
    <subcellularLocation>
        <location evidence="1">Nucleus</location>
    </subcellularLocation>
</comment>
<dbReference type="SUPFAM" id="SSF68906">
    <property type="entry name" value="SAP domain"/>
    <property type="match status" value="1"/>
</dbReference>
<keyword evidence="3" id="KW-0227">DNA damage</keyword>
<dbReference type="GO" id="GO:0000723">
    <property type="term" value="P:telomere maintenance"/>
    <property type="evidence" value="ECO:0007669"/>
    <property type="project" value="InterPro"/>
</dbReference>
<dbReference type="InterPro" id="IPR005161">
    <property type="entry name" value="Ku_N"/>
</dbReference>
<evidence type="ECO:0000256" key="8">
    <source>
        <dbReference type="ARBA" id="ARBA00023172"/>
    </source>
</evidence>
<dbReference type="KEGG" id="gtt:GUITHDRAFT_109142"/>
<dbReference type="InterPro" id="IPR003034">
    <property type="entry name" value="SAP_dom"/>
</dbReference>
<dbReference type="OrthoDB" id="3249161at2759"/>
<dbReference type="Proteomes" id="UP000011087">
    <property type="component" value="Unassembled WGS sequence"/>
</dbReference>
<dbReference type="InterPro" id="IPR006164">
    <property type="entry name" value="DNA_bd_Ku70/Ku80"/>
</dbReference>
<keyword evidence="10" id="KW-0539">Nucleus</keyword>
<dbReference type="GO" id="GO:0016787">
    <property type="term" value="F:hydrolase activity"/>
    <property type="evidence" value="ECO:0007669"/>
    <property type="project" value="UniProtKB-KW"/>
</dbReference>
<evidence type="ECO:0000256" key="2">
    <source>
        <dbReference type="ARBA" id="ARBA00022741"/>
    </source>
</evidence>
<keyword evidence="7" id="KW-0238">DNA-binding</keyword>
<dbReference type="GO" id="GO:0006303">
    <property type="term" value="P:double-strand break repair via nonhomologous end joining"/>
    <property type="evidence" value="ECO:0007669"/>
    <property type="project" value="InterPro"/>
</dbReference>
<evidence type="ECO:0000256" key="7">
    <source>
        <dbReference type="ARBA" id="ARBA00023125"/>
    </source>
</evidence>
<dbReference type="PANTHER" id="PTHR12604">
    <property type="entry name" value="KU AUTOANTIGEN DNA HELICASE"/>
    <property type="match status" value="1"/>
</dbReference>
<dbReference type="OMA" id="FWANVKH"/>
<dbReference type="Pfam" id="PF02037">
    <property type="entry name" value="SAP"/>
    <property type="match status" value="1"/>
</dbReference>
<dbReference type="PIRSF" id="PIRSF003033">
    <property type="entry name" value="Ku70"/>
    <property type="match status" value="1"/>
</dbReference>
<evidence type="ECO:0000313" key="12">
    <source>
        <dbReference type="EMBL" id="EKX45096.1"/>
    </source>
</evidence>